<dbReference type="InterPro" id="IPR045242">
    <property type="entry name" value="Syntaxin"/>
</dbReference>
<gene>
    <name evidence="11" type="ORF">L596_003263</name>
</gene>
<evidence type="ECO:0000256" key="1">
    <source>
        <dbReference type="ARBA" id="ARBA00004211"/>
    </source>
</evidence>
<evidence type="ECO:0000313" key="11">
    <source>
        <dbReference type="EMBL" id="TMS35988.1"/>
    </source>
</evidence>
<reference evidence="11 12" key="1">
    <citation type="journal article" date="2015" name="Genome Biol.">
        <title>Comparative genomics of Steinernema reveals deeply conserved gene regulatory networks.</title>
        <authorList>
            <person name="Dillman A.R."/>
            <person name="Macchietto M."/>
            <person name="Porter C.F."/>
            <person name="Rogers A."/>
            <person name="Williams B."/>
            <person name="Antoshechkin I."/>
            <person name="Lee M.M."/>
            <person name="Goodwin Z."/>
            <person name="Lu X."/>
            <person name="Lewis E.E."/>
            <person name="Goodrich-Blair H."/>
            <person name="Stock S.P."/>
            <person name="Adams B.J."/>
            <person name="Sternberg P.W."/>
            <person name="Mortazavi A."/>
        </authorList>
    </citation>
    <scope>NUCLEOTIDE SEQUENCE [LARGE SCALE GENOMIC DNA]</scope>
    <source>
        <strain evidence="11 12">ALL</strain>
    </source>
</reference>
<evidence type="ECO:0000313" key="12">
    <source>
        <dbReference type="Proteomes" id="UP000298663"/>
    </source>
</evidence>
<dbReference type="InterPro" id="IPR010989">
    <property type="entry name" value="SNARE"/>
</dbReference>
<dbReference type="PANTHER" id="PTHR19957:SF307">
    <property type="entry name" value="PROTEIN SSO1-RELATED"/>
    <property type="match status" value="1"/>
</dbReference>
<dbReference type="InterPro" id="IPR006012">
    <property type="entry name" value="Syntaxin/epimorphin_CS"/>
</dbReference>
<dbReference type="GO" id="GO:0006887">
    <property type="term" value="P:exocytosis"/>
    <property type="evidence" value="ECO:0007669"/>
    <property type="project" value="TreeGrafter"/>
</dbReference>
<dbReference type="Pfam" id="PF05739">
    <property type="entry name" value="SNARE"/>
    <property type="match status" value="1"/>
</dbReference>
<dbReference type="GO" id="GO:0005484">
    <property type="term" value="F:SNAP receptor activity"/>
    <property type="evidence" value="ECO:0007669"/>
    <property type="project" value="InterPro"/>
</dbReference>
<keyword evidence="6 9" id="KW-1133">Transmembrane helix</keyword>
<evidence type="ECO:0000256" key="3">
    <source>
        <dbReference type="ARBA" id="ARBA00022448"/>
    </source>
</evidence>
<dbReference type="Gene3D" id="1.20.5.110">
    <property type="match status" value="1"/>
</dbReference>
<evidence type="ECO:0000256" key="4">
    <source>
        <dbReference type="ARBA" id="ARBA00022692"/>
    </source>
</evidence>
<keyword evidence="12" id="KW-1185">Reference proteome</keyword>
<dbReference type="GO" id="GO:0012505">
    <property type="term" value="C:endomembrane system"/>
    <property type="evidence" value="ECO:0007669"/>
    <property type="project" value="TreeGrafter"/>
</dbReference>
<dbReference type="GO" id="GO:0006836">
    <property type="term" value="P:neurotransmitter transport"/>
    <property type="evidence" value="ECO:0007669"/>
    <property type="project" value="UniProtKB-KW"/>
</dbReference>
<feature type="transmembrane region" description="Helical" evidence="9">
    <location>
        <begin position="442"/>
        <end position="469"/>
    </location>
</feature>
<proteinExistence type="inferred from homology"/>
<evidence type="ECO:0000259" key="10">
    <source>
        <dbReference type="PROSITE" id="PS50192"/>
    </source>
</evidence>
<protein>
    <recommendedName>
        <fullName evidence="10">t-SNARE coiled-coil homology domain-containing protein</fullName>
    </recommendedName>
</protein>
<evidence type="ECO:0000256" key="6">
    <source>
        <dbReference type="ARBA" id="ARBA00022989"/>
    </source>
</evidence>
<dbReference type="EMBL" id="AZBU02000001">
    <property type="protein sequence ID" value="TMS35988.1"/>
    <property type="molecule type" value="Genomic_DNA"/>
</dbReference>
<dbReference type="Proteomes" id="UP000298663">
    <property type="component" value="Unassembled WGS sequence"/>
</dbReference>
<dbReference type="Pfam" id="PF00804">
    <property type="entry name" value="Syntaxin"/>
    <property type="match status" value="1"/>
</dbReference>
<comment type="subcellular location">
    <subcellularLocation>
        <location evidence="1">Membrane</location>
        <topology evidence="1">Single-pass type IV membrane protein</topology>
    </subcellularLocation>
</comment>
<dbReference type="GO" id="GO:0031201">
    <property type="term" value="C:SNARE complex"/>
    <property type="evidence" value="ECO:0007669"/>
    <property type="project" value="TreeGrafter"/>
</dbReference>
<evidence type="ECO:0000256" key="7">
    <source>
        <dbReference type="ARBA" id="ARBA00023136"/>
    </source>
</evidence>
<dbReference type="PANTHER" id="PTHR19957">
    <property type="entry name" value="SYNTAXIN"/>
    <property type="match status" value="1"/>
</dbReference>
<dbReference type="Gene3D" id="1.20.58.70">
    <property type="match status" value="1"/>
</dbReference>
<evidence type="ECO:0000256" key="2">
    <source>
        <dbReference type="ARBA" id="ARBA00009063"/>
    </source>
</evidence>
<keyword evidence="7 9" id="KW-0472">Membrane</keyword>
<keyword evidence="3" id="KW-0813">Transport</keyword>
<comment type="caution">
    <text evidence="11">The sequence shown here is derived from an EMBL/GenBank/DDBJ whole genome shotgun (WGS) entry which is preliminary data.</text>
</comment>
<dbReference type="PROSITE" id="PS00914">
    <property type="entry name" value="SYNTAXIN"/>
    <property type="match status" value="1"/>
</dbReference>
<dbReference type="PROSITE" id="PS50192">
    <property type="entry name" value="T_SNARE"/>
    <property type="match status" value="1"/>
</dbReference>
<dbReference type="SUPFAM" id="SSF47661">
    <property type="entry name" value="t-snare proteins"/>
    <property type="match status" value="1"/>
</dbReference>
<dbReference type="SMART" id="SM00503">
    <property type="entry name" value="SynN"/>
    <property type="match status" value="1"/>
</dbReference>
<reference evidence="11 12" key="2">
    <citation type="journal article" date="2019" name="G3 (Bethesda)">
        <title>Hybrid Assembly of the Genome of the Entomopathogenic Nematode Steinernema carpocapsae Identifies the X-Chromosome.</title>
        <authorList>
            <person name="Serra L."/>
            <person name="Macchietto M."/>
            <person name="Macias-Munoz A."/>
            <person name="McGill C.J."/>
            <person name="Rodriguez I.M."/>
            <person name="Rodriguez B."/>
            <person name="Murad R."/>
            <person name="Mortazavi A."/>
        </authorList>
    </citation>
    <scope>NUCLEOTIDE SEQUENCE [LARGE SCALE GENOMIC DNA]</scope>
    <source>
        <strain evidence="11 12">ALL</strain>
    </source>
</reference>
<accession>A0A4U8UVZ8</accession>
<dbReference type="GO" id="GO:0048278">
    <property type="term" value="P:vesicle docking"/>
    <property type="evidence" value="ECO:0007669"/>
    <property type="project" value="TreeGrafter"/>
</dbReference>
<dbReference type="GO" id="GO:0000149">
    <property type="term" value="F:SNARE binding"/>
    <property type="evidence" value="ECO:0007669"/>
    <property type="project" value="TreeGrafter"/>
</dbReference>
<dbReference type="GO" id="GO:0006906">
    <property type="term" value="P:vesicle fusion"/>
    <property type="evidence" value="ECO:0007669"/>
    <property type="project" value="TreeGrafter"/>
</dbReference>
<dbReference type="SMART" id="SM00397">
    <property type="entry name" value="t_SNARE"/>
    <property type="match status" value="1"/>
</dbReference>
<sequence length="472" mass="53390">MPVEETLLLHLSIAVRCSTSTPLARHFHSVLDFEILADFLFAFFDLRGASDLWLPFRIDLAKLRTFPSQLPEVQILQSSRDSTSRCLPFGGDADDLSHFPHAGVFAHLLRLFYSLAELGQSLLVRLLSFAAPVVGDFKVRLSRSPISANGQRRVRFTIMTKDRLGEFPRHLSSGSSEKSLNGLAAKLRNDMFAAEQQRLLDSETNPGLLEAFFADVETINEELDIMETALKKMQAIHSKILLEPGVHSQYTEELSQHVDQFKNISKTTRARLDVMKANVGDADPSASSSRIRQNQIIKITKRLYDILGAFNNEQVRYREKCKHTITKFLAISDREMPEDDIDLAIESGRIFDFTKGMMLAHHDKQILYEDVKSRHEDILRLENSIRELHEIFQDMAMLVESQGQIIDNIENNVGAAVDYASRARGDVKKALAAQRGSRKKKIILLIFCIIFVMVAFFVGSSLFCVYVPICGR</sequence>
<feature type="domain" description="T-SNARE coiled-coil homology" evidence="10">
    <location>
        <begin position="368"/>
        <end position="430"/>
    </location>
</feature>
<keyword evidence="4 9" id="KW-0812">Transmembrane</keyword>
<dbReference type="GO" id="GO:0005886">
    <property type="term" value="C:plasma membrane"/>
    <property type="evidence" value="ECO:0007669"/>
    <property type="project" value="TreeGrafter"/>
</dbReference>
<dbReference type="STRING" id="34508.A0A4U8UVZ8"/>
<dbReference type="InterPro" id="IPR006011">
    <property type="entry name" value="Syntaxin_N"/>
</dbReference>
<dbReference type="CDD" id="cd15848">
    <property type="entry name" value="SNARE_syntaxin1-like"/>
    <property type="match status" value="1"/>
</dbReference>
<organism evidence="11 12">
    <name type="scientific">Steinernema carpocapsae</name>
    <name type="common">Entomopathogenic nematode</name>
    <dbReference type="NCBI Taxonomy" id="34508"/>
    <lineage>
        <taxon>Eukaryota</taxon>
        <taxon>Metazoa</taxon>
        <taxon>Ecdysozoa</taxon>
        <taxon>Nematoda</taxon>
        <taxon>Chromadorea</taxon>
        <taxon>Rhabditida</taxon>
        <taxon>Tylenchina</taxon>
        <taxon>Panagrolaimomorpha</taxon>
        <taxon>Strongyloidoidea</taxon>
        <taxon>Steinernematidae</taxon>
        <taxon>Steinernema</taxon>
    </lineage>
</organism>
<keyword evidence="5" id="KW-0532">Neurotransmitter transport</keyword>
<evidence type="ECO:0000256" key="9">
    <source>
        <dbReference type="SAM" id="Phobius"/>
    </source>
</evidence>
<dbReference type="OrthoDB" id="249087at2759"/>
<dbReference type="AlphaFoldDB" id="A0A4U8UVZ8"/>
<evidence type="ECO:0000256" key="8">
    <source>
        <dbReference type="RuleBase" id="RU003858"/>
    </source>
</evidence>
<dbReference type="InterPro" id="IPR000727">
    <property type="entry name" value="T_SNARE_dom"/>
</dbReference>
<name>A0A4U8UVZ8_STECR</name>
<dbReference type="GO" id="GO:0006886">
    <property type="term" value="P:intracellular protein transport"/>
    <property type="evidence" value="ECO:0007669"/>
    <property type="project" value="InterPro"/>
</dbReference>
<evidence type="ECO:0000256" key="5">
    <source>
        <dbReference type="ARBA" id="ARBA00022775"/>
    </source>
</evidence>
<comment type="similarity">
    <text evidence="2 8">Belongs to the syntaxin family.</text>
</comment>